<evidence type="ECO:0000313" key="1">
    <source>
        <dbReference type="EMBL" id="CAG8661691.1"/>
    </source>
</evidence>
<gene>
    <name evidence="1" type="ORF">DERYTH_LOCUS10749</name>
</gene>
<name>A0A9N9H678_9GLOM</name>
<dbReference type="Proteomes" id="UP000789405">
    <property type="component" value="Unassembled WGS sequence"/>
</dbReference>
<proteinExistence type="predicted"/>
<dbReference type="AlphaFoldDB" id="A0A9N9H678"/>
<comment type="caution">
    <text evidence="1">The sequence shown here is derived from an EMBL/GenBank/DDBJ whole genome shotgun (WGS) entry which is preliminary data.</text>
</comment>
<dbReference type="OrthoDB" id="2430528at2759"/>
<protein>
    <submittedName>
        <fullName evidence="1">6906_t:CDS:1</fullName>
    </submittedName>
</protein>
<evidence type="ECO:0000313" key="2">
    <source>
        <dbReference type="Proteomes" id="UP000789405"/>
    </source>
</evidence>
<organism evidence="1 2">
    <name type="scientific">Dentiscutata erythropus</name>
    <dbReference type="NCBI Taxonomy" id="1348616"/>
    <lineage>
        <taxon>Eukaryota</taxon>
        <taxon>Fungi</taxon>
        <taxon>Fungi incertae sedis</taxon>
        <taxon>Mucoromycota</taxon>
        <taxon>Glomeromycotina</taxon>
        <taxon>Glomeromycetes</taxon>
        <taxon>Diversisporales</taxon>
        <taxon>Gigasporaceae</taxon>
        <taxon>Dentiscutata</taxon>
    </lineage>
</organism>
<accession>A0A9N9H678</accession>
<sequence length="88" mass="10183">MVKAIQIGILLNEFYMQHILTIDGQFCFMKTQIAVVERDYLPIFESVNTEIYSEDKKSGKVDNRNSIEQPSINLASHTLRIVKDCLIY</sequence>
<keyword evidence="2" id="KW-1185">Reference proteome</keyword>
<dbReference type="EMBL" id="CAJVPY010006385">
    <property type="protein sequence ID" value="CAG8661691.1"/>
    <property type="molecule type" value="Genomic_DNA"/>
</dbReference>
<reference evidence="1" key="1">
    <citation type="submission" date="2021-06" db="EMBL/GenBank/DDBJ databases">
        <authorList>
            <person name="Kallberg Y."/>
            <person name="Tangrot J."/>
            <person name="Rosling A."/>
        </authorList>
    </citation>
    <scope>NUCLEOTIDE SEQUENCE</scope>
    <source>
        <strain evidence="1">MA453B</strain>
    </source>
</reference>